<evidence type="ECO:0000313" key="3">
    <source>
        <dbReference type="Proteomes" id="UP000316852"/>
    </source>
</evidence>
<dbReference type="NCBIfam" id="TIGR02532">
    <property type="entry name" value="IV_pilin_GFxxxE"/>
    <property type="match status" value="1"/>
</dbReference>
<sequence length="74" mass="7982">MASAEALAWGPPGRKALRCETAALREPNWHGGILRLGARGFNLIELMVVVAVLGVLFSIAIPNRSPLPLELRSH</sequence>
<accession>A0A538T2I4</accession>
<feature type="transmembrane region" description="Helical" evidence="1">
    <location>
        <begin position="43"/>
        <end position="61"/>
    </location>
</feature>
<organism evidence="2 3">
    <name type="scientific">Eiseniibacteriota bacterium</name>
    <dbReference type="NCBI Taxonomy" id="2212470"/>
    <lineage>
        <taxon>Bacteria</taxon>
        <taxon>Candidatus Eiseniibacteriota</taxon>
    </lineage>
</organism>
<gene>
    <name evidence="2" type="ORF">E6K76_09715</name>
</gene>
<dbReference type="InterPro" id="IPR045584">
    <property type="entry name" value="Pilin-like"/>
</dbReference>
<dbReference type="Proteomes" id="UP000316852">
    <property type="component" value="Unassembled WGS sequence"/>
</dbReference>
<comment type="caution">
    <text evidence="2">The sequence shown here is derived from an EMBL/GenBank/DDBJ whole genome shotgun (WGS) entry which is preliminary data.</text>
</comment>
<protein>
    <submittedName>
        <fullName evidence="2">Prepilin-type N-terminal cleavage/methylation domain-containing protein</fullName>
    </submittedName>
</protein>
<evidence type="ECO:0000313" key="2">
    <source>
        <dbReference type="EMBL" id="TMQ57734.1"/>
    </source>
</evidence>
<evidence type="ECO:0000256" key="1">
    <source>
        <dbReference type="SAM" id="Phobius"/>
    </source>
</evidence>
<dbReference type="Pfam" id="PF07963">
    <property type="entry name" value="N_methyl"/>
    <property type="match status" value="1"/>
</dbReference>
<name>A0A538T2I4_UNCEI</name>
<dbReference type="EMBL" id="VBOW01000055">
    <property type="protein sequence ID" value="TMQ57734.1"/>
    <property type="molecule type" value="Genomic_DNA"/>
</dbReference>
<proteinExistence type="predicted"/>
<dbReference type="InterPro" id="IPR012902">
    <property type="entry name" value="N_methyl_site"/>
</dbReference>
<dbReference type="AlphaFoldDB" id="A0A538T2I4"/>
<keyword evidence="1" id="KW-0472">Membrane</keyword>
<reference evidence="2 3" key="1">
    <citation type="journal article" date="2019" name="Nat. Microbiol.">
        <title>Mediterranean grassland soil C-N compound turnover is dependent on rainfall and depth, and is mediated by genomically divergent microorganisms.</title>
        <authorList>
            <person name="Diamond S."/>
            <person name="Andeer P.F."/>
            <person name="Li Z."/>
            <person name="Crits-Christoph A."/>
            <person name="Burstein D."/>
            <person name="Anantharaman K."/>
            <person name="Lane K.R."/>
            <person name="Thomas B.C."/>
            <person name="Pan C."/>
            <person name="Northen T.R."/>
            <person name="Banfield J.F."/>
        </authorList>
    </citation>
    <scope>NUCLEOTIDE SEQUENCE [LARGE SCALE GENOMIC DNA]</scope>
    <source>
        <strain evidence="2">WS_6</strain>
    </source>
</reference>
<dbReference type="Gene3D" id="3.30.700.10">
    <property type="entry name" value="Glycoprotein, Type 4 Pilin"/>
    <property type="match status" value="1"/>
</dbReference>
<keyword evidence="1" id="KW-1133">Transmembrane helix</keyword>
<dbReference type="SUPFAM" id="SSF54523">
    <property type="entry name" value="Pili subunits"/>
    <property type="match status" value="1"/>
</dbReference>
<keyword evidence="1" id="KW-0812">Transmembrane</keyword>